<evidence type="ECO:0000256" key="3">
    <source>
        <dbReference type="ARBA" id="ARBA00012669"/>
    </source>
</evidence>
<keyword evidence="4" id="KW-0004">4Fe-4S</keyword>
<dbReference type="NCBIfam" id="TIGR00550">
    <property type="entry name" value="nadA"/>
    <property type="match status" value="1"/>
</dbReference>
<evidence type="ECO:0000256" key="7">
    <source>
        <dbReference type="ARBA" id="ARBA00022723"/>
    </source>
</evidence>
<evidence type="ECO:0000313" key="11">
    <source>
        <dbReference type="EMBL" id="RVU54300.1"/>
    </source>
</evidence>
<gene>
    <name evidence="11" type="primary">nadA</name>
    <name evidence="11" type="ORF">EF514_08345</name>
</gene>
<dbReference type="NCBIfam" id="NF006878">
    <property type="entry name" value="PRK09375.1-2"/>
    <property type="match status" value="1"/>
</dbReference>
<dbReference type="PANTHER" id="PTHR30573:SF0">
    <property type="entry name" value="QUINOLINATE SYNTHASE, CHLOROPLASTIC"/>
    <property type="match status" value="1"/>
</dbReference>
<dbReference type="PANTHER" id="PTHR30573">
    <property type="entry name" value="QUINOLINATE SYNTHETASE A"/>
    <property type="match status" value="1"/>
</dbReference>
<name>A0A437S5K8_9FIRM</name>
<dbReference type="GO" id="GO:0005829">
    <property type="term" value="C:cytosol"/>
    <property type="evidence" value="ECO:0007669"/>
    <property type="project" value="TreeGrafter"/>
</dbReference>
<evidence type="ECO:0000313" key="12">
    <source>
        <dbReference type="Proteomes" id="UP000288812"/>
    </source>
</evidence>
<dbReference type="GO" id="GO:0046872">
    <property type="term" value="F:metal ion binding"/>
    <property type="evidence" value="ECO:0007669"/>
    <property type="project" value="UniProtKB-KW"/>
</dbReference>
<evidence type="ECO:0000256" key="1">
    <source>
        <dbReference type="ARBA" id="ARBA00001966"/>
    </source>
</evidence>
<keyword evidence="9" id="KW-0411">Iron-sulfur</keyword>
<dbReference type="OrthoDB" id="9801204at2"/>
<evidence type="ECO:0000256" key="10">
    <source>
        <dbReference type="NCBIfam" id="TIGR00550"/>
    </source>
</evidence>
<sequence length="298" mass="34006">MEEEILHNFKNDSRVVLAHYYVNREIQKKADYIGDSFYLAQLARKLQEEHIIVAGVYFMAESVKILNPKKRVYLVRDDADCPMAHMVRVERIKKMREEVEDLSVVCYINSTAEIKAYSDICVTSSNAVKVVKKLPEKNIFFIPDGNLANYVAKYVPEKNIIANDGYCPVHNKISAEEIIKMKSIYKGAPVLAHPECREEVLELADYVGSTSGIIEETGLNKSEEFIIVTERGIEYELQRKYPNKKFHFVKGMICADMKKLTLEQAGKVAANKKNEVFVDSDVAMKAKKPLERMLELGV</sequence>
<keyword evidence="7" id="KW-0479">Metal-binding</keyword>
<dbReference type="Pfam" id="PF02445">
    <property type="entry name" value="NadA"/>
    <property type="match status" value="1"/>
</dbReference>
<dbReference type="Gene3D" id="3.40.50.10800">
    <property type="entry name" value="NadA-like"/>
    <property type="match status" value="3"/>
</dbReference>
<comment type="pathway">
    <text evidence="2">Cofactor biosynthesis; NAD(+) biosynthesis; quinolinate from iminoaspartate: step 1/1.</text>
</comment>
<evidence type="ECO:0000256" key="2">
    <source>
        <dbReference type="ARBA" id="ARBA00005065"/>
    </source>
</evidence>
<protein>
    <recommendedName>
        <fullName evidence="3 10">Quinolinate synthase</fullName>
        <ecNumber evidence="3 10">2.5.1.72</ecNumber>
    </recommendedName>
</protein>
<dbReference type="SUPFAM" id="SSF142754">
    <property type="entry name" value="NadA-like"/>
    <property type="match status" value="1"/>
</dbReference>
<evidence type="ECO:0000256" key="6">
    <source>
        <dbReference type="ARBA" id="ARBA00022679"/>
    </source>
</evidence>
<evidence type="ECO:0000256" key="4">
    <source>
        <dbReference type="ARBA" id="ARBA00022485"/>
    </source>
</evidence>
<comment type="cofactor">
    <cofactor evidence="1">
        <name>[4Fe-4S] cluster</name>
        <dbReference type="ChEBI" id="CHEBI:49883"/>
    </cofactor>
</comment>
<dbReference type="GO" id="GO:0051539">
    <property type="term" value="F:4 iron, 4 sulfur cluster binding"/>
    <property type="evidence" value="ECO:0007669"/>
    <property type="project" value="UniProtKB-KW"/>
</dbReference>
<dbReference type="Proteomes" id="UP000288812">
    <property type="component" value="Unassembled WGS sequence"/>
</dbReference>
<dbReference type="UniPathway" id="UPA00253">
    <property type="reaction ID" value="UER00327"/>
</dbReference>
<keyword evidence="6" id="KW-0808">Transferase</keyword>
<evidence type="ECO:0000256" key="5">
    <source>
        <dbReference type="ARBA" id="ARBA00022642"/>
    </source>
</evidence>
<dbReference type="AlphaFoldDB" id="A0A437S5K8"/>
<keyword evidence="8" id="KW-0408">Iron</keyword>
<reference evidence="11 12" key="1">
    <citation type="submission" date="2018-11" db="EMBL/GenBank/DDBJ databases">
        <title>Genome sequencing and assembly of Anaerosphaera sp. nov., GS7-6-2.</title>
        <authorList>
            <person name="Rettenmaier R."/>
            <person name="Liebl W."/>
            <person name="Zverlov V."/>
        </authorList>
    </citation>
    <scope>NUCLEOTIDE SEQUENCE [LARGE SCALE GENOMIC DNA]</scope>
    <source>
        <strain evidence="11 12">GS7-6-2</strain>
    </source>
</reference>
<dbReference type="EC" id="2.5.1.72" evidence="3 10"/>
<dbReference type="InterPro" id="IPR036094">
    <property type="entry name" value="NadA_sf"/>
</dbReference>
<organism evidence="11 12">
    <name type="scientific">Anaerosphaera multitolerans</name>
    <dbReference type="NCBI Taxonomy" id="2487351"/>
    <lineage>
        <taxon>Bacteria</taxon>
        <taxon>Bacillati</taxon>
        <taxon>Bacillota</taxon>
        <taxon>Tissierellia</taxon>
        <taxon>Tissierellales</taxon>
        <taxon>Peptoniphilaceae</taxon>
        <taxon>Anaerosphaera</taxon>
    </lineage>
</organism>
<accession>A0A437S5K8</accession>
<dbReference type="EMBL" id="RLIH01000012">
    <property type="protein sequence ID" value="RVU54300.1"/>
    <property type="molecule type" value="Genomic_DNA"/>
</dbReference>
<comment type="caution">
    <text evidence="11">The sequence shown here is derived from an EMBL/GenBank/DDBJ whole genome shotgun (WGS) entry which is preliminary data.</text>
</comment>
<evidence type="ECO:0000256" key="9">
    <source>
        <dbReference type="ARBA" id="ARBA00023014"/>
    </source>
</evidence>
<evidence type="ECO:0000256" key="8">
    <source>
        <dbReference type="ARBA" id="ARBA00023004"/>
    </source>
</evidence>
<dbReference type="InterPro" id="IPR003473">
    <property type="entry name" value="NadA"/>
</dbReference>
<keyword evidence="5" id="KW-0662">Pyridine nucleotide biosynthesis</keyword>
<keyword evidence="12" id="KW-1185">Reference proteome</keyword>
<dbReference type="RefSeq" id="WP_127724978.1">
    <property type="nucleotide sequence ID" value="NZ_RLIH01000012.1"/>
</dbReference>
<dbReference type="GO" id="GO:0034628">
    <property type="term" value="P:'de novo' NAD+ biosynthetic process from L-aspartate"/>
    <property type="evidence" value="ECO:0007669"/>
    <property type="project" value="TreeGrafter"/>
</dbReference>
<dbReference type="GO" id="GO:0008987">
    <property type="term" value="F:quinolinate synthetase A activity"/>
    <property type="evidence" value="ECO:0007669"/>
    <property type="project" value="UniProtKB-UniRule"/>
</dbReference>
<proteinExistence type="predicted"/>